<organism evidence="3 4">
    <name type="scientific">Daedalea quercina L-15889</name>
    <dbReference type="NCBI Taxonomy" id="1314783"/>
    <lineage>
        <taxon>Eukaryota</taxon>
        <taxon>Fungi</taxon>
        <taxon>Dikarya</taxon>
        <taxon>Basidiomycota</taxon>
        <taxon>Agaricomycotina</taxon>
        <taxon>Agaricomycetes</taxon>
        <taxon>Polyporales</taxon>
        <taxon>Fomitopsis</taxon>
    </lineage>
</organism>
<dbReference type="EMBL" id="KV429086">
    <property type="protein sequence ID" value="KZT66614.1"/>
    <property type="molecule type" value="Genomic_DNA"/>
</dbReference>
<evidence type="ECO:0000313" key="4">
    <source>
        <dbReference type="Proteomes" id="UP000076727"/>
    </source>
</evidence>
<dbReference type="OrthoDB" id="407198at2759"/>
<reference evidence="3 4" key="1">
    <citation type="journal article" date="2016" name="Mol. Biol. Evol.">
        <title>Comparative Genomics of Early-Diverging Mushroom-Forming Fungi Provides Insights into the Origins of Lignocellulose Decay Capabilities.</title>
        <authorList>
            <person name="Nagy L.G."/>
            <person name="Riley R."/>
            <person name="Tritt A."/>
            <person name="Adam C."/>
            <person name="Daum C."/>
            <person name="Floudas D."/>
            <person name="Sun H."/>
            <person name="Yadav J.S."/>
            <person name="Pangilinan J."/>
            <person name="Larsson K.H."/>
            <person name="Matsuura K."/>
            <person name="Barry K."/>
            <person name="Labutti K."/>
            <person name="Kuo R."/>
            <person name="Ohm R.A."/>
            <person name="Bhattacharya S.S."/>
            <person name="Shirouzu T."/>
            <person name="Yoshinaga Y."/>
            <person name="Martin F.M."/>
            <person name="Grigoriev I.V."/>
            <person name="Hibbett D.S."/>
        </authorList>
    </citation>
    <scope>NUCLEOTIDE SEQUENCE [LARGE SCALE GENOMIC DNA]</scope>
    <source>
        <strain evidence="3 4">L-15889</strain>
    </source>
</reference>
<sequence>IPLEVQPSLHITGAKFSVVTQKLAYKGIRETKMRKYSPRPRAVDNLIRAIDNVEVSPTEGQIWKSLSHNDFRREVRYFMWMAMHDAYMVGSNWLRPGYSEEMQARHECKHCGQIESMEHILSECEAPGQEQVWTLAHKLWSKKGGVWARPSLGAVLSCAQATFPGQNRNPTPGKRTSTEYSCQNPYTSSGDYGTRE</sequence>
<name>A0A165N7F5_9APHY</name>
<evidence type="ECO:0000259" key="2">
    <source>
        <dbReference type="Pfam" id="PF13966"/>
    </source>
</evidence>
<proteinExistence type="predicted"/>
<evidence type="ECO:0000313" key="3">
    <source>
        <dbReference type="EMBL" id="KZT66614.1"/>
    </source>
</evidence>
<feature type="region of interest" description="Disordered" evidence="1">
    <location>
        <begin position="163"/>
        <end position="196"/>
    </location>
</feature>
<accession>A0A165N7F5</accession>
<evidence type="ECO:0000256" key="1">
    <source>
        <dbReference type="SAM" id="MobiDB-lite"/>
    </source>
</evidence>
<dbReference type="AlphaFoldDB" id="A0A165N7F5"/>
<keyword evidence="4" id="KW-1185">Reference proteome</keyword>
<dbReference type="Proteomes" id="UP000076727">
    <property type="component" value="Unassembled WGS sequence"/>
</dbReference>
<feature type="domain" description="Reverse transcriptase zinc-binding" evidence="2">
    <location>
        <begin position="61"/>
        <end position="126"/>
    </location>
</feature>
<dbReference type="Pfam" id="PF13966">
    <property type="entry name" value="zf-RVT"/>
    <property type="match status" value="1"/>
</dbReference>
<gene>
    <name evidence="3" type="ORF">DAEQUDRAFT_674711</name>
</gene>
<protein>
    <recommendedName>
        <fullName evidence="2">Reverse transcriptase zinc-binding domain-containing protein</fullName>
    </recommendedName>
</protein>
<feature type="non-terminal residue" evidence="3">
    <location>
        <position position="1"/>
    </location>
</feature>
<dbReference type="InterPro" id="IPR026960">
    <property type="entry name" value="RVT-Znf"/>
</dbReference>